<dbReference type="Proteomes" id="UP001153404">
    <property type="component" value="Unassembled WGS sequence"/>
</dbReference>
<dbReference type="PANTHER" id="PTHR40616">
    <property type="entry name" value="LINALOOL DEHYDRATASE_ISOMERASE DOMAIN-CONTAINING PROTEIN"/>
    <property type="match status" value="1"/>
</dbReference>
<evidence type="ECO:0000313" key="3">
    <source>
        <dbReference type="Proteomes" id="UP001153404"/>
    </source>
</evidence>
<feature type="region of interest" description="Disordered" evidence="1">
    <location>
        <begin position="318"/>
        <end position="343"/>
    </location>
</feature>
<sequence>MESTTAGHPPPGLAGRRSLIDRATARNAMSYFDEAGNWTATPEVPGLREHIWYAAACLRQGGEAQAARANRILESADYGMCHFAPMSVLQLLARHETQLTPAARRALDDYMAGVLPAFEEPEHDFVGVNDNFPCMATTTAVIGGERYGMDRLRRIGERRLAQLTEMLERRGFASEFTSPTYTPVQLCALAELSELTADPAVRRLALQCEERLWTDVMVHYHPRLSNIAGPYSRAYTVDSAGHVHQAHFVLYAVLGDLLPIHPGNTLFADDLSPHQILHQNLAFMQVSAAWLLAADYHCPKLLIGHALHKPFPYRTSGTAEIGPSSDAPTDISPQAANGDHAPTEYPAVVTTSSTWMAEDYAIGVARHEFHSGNQTDSFHVLYSPKGRTVRSVEEVGAVFARFRIDGGLPDALGATYLVPDDGRKLGLLSGRTAMMLYKPRVAARGAIGSLGLSLLIPTGGSEIDEIRLGDRVLGDGEGESVEPCPVFIRHGQVYMAYLPLLQTNAGRRAAVRVERRTDYTAVTFLNYEGTPRVFSRGELLLTGNGFVATIGSEREDGDFEAFCRMAGSAVVEDRLTTSPHNRGTYTRRVRYECGGCRLYCAYSPASEGVMAISGDGGGREERRCLPLSADGLDIEALPFYTSKTII</sequence>
<reference evidence="2" key="1">
    <citation type="submission" date="2022-10" db="EMBL/GenBank/DDBJ databases">
        <title>Comparative genomic analysis of Cohnella hashimotonis sp. nov., isolated from the International Space Station.</title>
        <authorList>
            <person name="Simpson A."/>
            <person name="Venkateswaran K."/>
        </authorList>
    </citation>
    <scope>NUCLEOTIDE SEQUENCE</scope>
    <source>
        <strain evidence="2">DSM 28161</strain>
    </source>
</reference>
<proteinExistence type="predicted"/>
<keyword evidence="3" id="KW-1185">Reference proteome</keyword>
<evidence type="ECO:0000256" key="1">
    <source>
        <dbReference type="SAM" id="MobiDB-lite"/>
    </source>
</evidence>
<organism evidence="2 3">
    <name type="scientific">Cohnella rhizosphaerae</name>
    <dbReference type="NCBI Taxonomy" id="1457232"/>
    <lineage>
        <taxon>Bacteria</taxon>
        <taxon>Bacillati</taxon>
        <taxon>Bacillota</taxon>
        <taxon>Bacilli</taxon>
        <taxon>Bacillales</taxon>
        <taxon>Paenibacillaceae</taxon>
        <taxon>Cohnella</taxon>
    </lineage>
</organism>
<name>A0A9X4L6W1_9BACL</name>
<evidence type="ECO:0000313" key="2">
    <source>
        <dbReference type="EMBL" id="MDG0814567.1"/>
    </source>
</evidence>
<comment type="caution">
    <text evidence="2">The sequence shown here is derived from an EMBL/GenBank/DDBJ whole genome shotgun (WGS) entry which is preliminary data.</text>
</comment>
<protein>
    <submittedName>
        <fullName evidence="2">Uncharacterized protein</fullName>
    </submittedName>
</protein>
<accession>A0A9X4L6W1</accession>
<dbReference type="AlphaFoldDB" id="A0A9X4L6W1"/>
<gene>
    <name evidence="2" type="ORF">OMP40_38745</name>
</gene>
<dbReference type="RefSeq" id="WP_277539536.1">
    <property type="nucleotide sequence ID" value="NZ_JAPDIA010000009.1"/>
</dbReference>
<dbReference type="EMBL" id="JAPDIA010000009">
    <property type="protein sequence ID" value="MDG0814567.1"/>
    <property type="molecule type" value="Genomic_DNA"/>
</dbReference>
<dbReference type="PANTHER" id="PTHR40616:SF1">
    <property type="entry name" value="LINALOOL DEHYDRATASE_ISOMERASE DOMAIN-CONTAINING PROTEIN"/>
    <property type="match status" value="1"/>
</dbReference>